<dbReference type="AlphaFoldDB" id="A0A6J4RVV6"/>
<evidence type="ECO:0000313" key="2">
    <source>
        <dbReference type="EMBL" id="CAA9483362.1"/>
    </source>
</evidence>
<organism evidence="2">
    <name type="scientific">uncultured Sphingomonadaceae bacterium</name>
    <dbReference type="NCBI Taxonomy" id="169976"/>
    <lineage>
        <taxon>Bacteria</taxon>
        <taxon>Pseudomonadati</taxon>
        <taxon>Pseudomonadota</taxon>
        <taxon>Alphaproteobacteria</taxon>
        <taxon>Sphingomonadales</taxon>
        <taxon>Sphingomonadaceae</taxon>
        <taxon>environmental samples</taxon>
    </lineage>
</organism>
<evidence type="ECO:0000256" key="1">
    <source>
        <dbReference type="SAM" id="MobiDB-lite"/>
    </source>
</evidence>
<feature type="compositionally biased region" description="Basic and acidic residues" evidence="1">
    <location>
        <begin position="209"/>
        <end position="218"/>
    </location>
</feature>
<feature type="compositionally biased region" description="Basic residues" evidence="1">
    <location>
        <begin position="229"/>
        <end position="240"/>
    </location>
</feature>
<feature type="compositionally biased region" description="Basic residues" evidence="1">
    <location>
        <begin position="296"/>
        <end position="315"/>
    </location>
</feature>
<dbReference type="EMBL" id="CADCVW010000012">
    <property type="protein sequence ID" value="CAA9483362.1"/>
    <property type="molecule type" value="Genomic_DNA"/>
</dbReference>
<proteinExistence type="predicted"/>
<feature type="non-terminal residue" evidence="2">
    <location>
        <position position="348"/>
    </location>
</feature>
<feature type="compositionally biased region" description="Low complexity" evidence="1">
    <location>
        <begin position="178"/>
        <end position="189"/>
    </location>
</feature>
<gene>
    <name evidence="2" type="ORF">AVDCRST_MAG39-408</name>
</gene>
<feature type="compositionally biased region" description="Basic and acidic residues" evidence="1">
    <location>
        <begin position="128"/>
        <end position="138"/>
    </location>
</feature>
<feature type="compositionally biased region" description="Basic residues" evidence="1">
    <location>
        <begin position="43"/>
        <end position="65"/>
    </location>
</feature>
<feature type="compositionally biased region" description="Low complexity" evidence="1">
    <location>
        <begin position="74"/>
        <end position="88"/>
    </location>
</feature>
<feature type="compositionally biased region" description="Basic residues" evidence="1">
    <location>
        <begin position="146"/>
        <end position="157"/>
    </location>
</feature>
<reference evidence="2" key="1">
    <citation type="submission" date="2020-02" db="EMBL/GenBank/DDBJ databases">
        <authorList>
            <person name="Meier V. D."/>
        </authorList>
    </citation>
    <scope>NUCLEOTIDE SEQUENCE</scope>
    <source>
        <strain evidence="2">AVDCRST_MAG39</strain>
    </source>
</reference>
<feature type="region of interest" description="Disordered" evidence="1">
    <location>
        <begin position="32"/>
        <end position="348"/>
    </location>
</feature>
<feature type="compositionally biased region" description="Basic and acidic residues" evidence="1">
    <location>
        <begin position="255"/>
        <end position="270"/>
    </location>
</feature>
<feature type="non-terminal residue" evidence="2">
    <location>
        <position position="1"/>
    </location>
</feature>
<accession>A0A6J4RVV6</accession>
<name>A0A6J4RVV6_9SPHN</name>
<sequence length="348" mass="38895">ALQQARRHRPVRLRTLPRHHDFWRLGGNVEADRRARSSGGRRTGTRRRRRGDQLLRHRRRLRRRRVGGDHRPGAARAGTAARPLRRGLQGVRDDRRRPQPARRLARPPAGRVQGEPAPARHRPPRPLPDPRLRPRDAHGGNAACARRARAARPRPLRRPVELGGVAGRQGAGDRRAAELAPPRLAPGLLHAGRPRPGARDCPHAPVRARRADGLEPARRRFPVGQICGRRGRRRPPRRFRLPAGGRGARPRRARRDASDRGRARRVDSAGRYRLAPPPTRGEQRDRRRQAPGPAPRQHRRDGRGARPRGSRRARRREPPAPGIPGLDARLPGQEPARPAGGATLLGGL</sequence>
<protein>
    <submittedName>
        <fullName evidence="2">Oxidoreductase</fullName>
    </submittedName>
</protein>